<comment type="pathway">
    <text evidence="1">Protein modification; protein ubiquitination.</text>
</comment>
<sequence>MGFFVLASSIQPNSRIPNSIQLIIYIVSSIFDAVFLKLKRTLGHHGYEEAADHDLYTTDFVAGRVTIVSNFEDLIADPCIMKKTGKDEIRQLDACRHIFHVSCLDQWIHTDQVLCPLCRTPFLGMKKNSLAYIGY</sequence>
<dbReference type="PANTHER" id="PTHR45969">
    <property type="entry name" value="RING ZINC FINGER PROTEIN-RELATED"/>
    <property type="match status" value="1"/>
</dbReference>
<protein>
    <recommendedName>
        <fullName evidence="7">RING-type domain-containing protein</fullName>
    </recommendedName>
</protein>
<keyword evidence="4" id="KW-0833">Ubl conjugation pathway</keyword>
<dbReference type="GO" id="GO:0016567">
    <property type="term" value="P:protein ubiquitination"/>
    <property type="evidence" value="ECO:0007669"/>
    <property type="project" value="TreeGrafter"/>
</dbReference>
<comment type="caution">
    <text evidence="8">The sequence shown here is derived from an EMBL/GenBank/DDBJ whole genome shotgun (WGS) entry which is preliminary data.</text>
</comment>
<evidence type="ECO:0000313" key="9">
    <source>
        <dbReference type="Proteomes" id="UP001177140"/>
    </source>
</evidence>
<dbReference type="GO" id="GO:0061630">
    <property type="term" value="F:ubiquitin protein ligase activity"/>
    <property type="evidence" value="ECO:0007669"/>
    <property type="project" value="TreeGrafter"/>
</dbReference>
<dbReference type="SUPFAM" id="SSF57850">
    <property type="entry name" value="RING/U-box"/>
    <property type="match status" value="1"/>
</dbReference>
<dbReference type="Proteomes" id="UP001177140">
    <property type="component" value="Unassembled WGS sequence"/>
</dbReference>
<dbReference type="InterPro" id="IPR024766">
    <property type="entry name" value="Znf_RING_H2"/>
</dbReference>
<evidence type="ECO:0000259" key="7">
    <source>
        <dbReference type="PROSITE" id="PS50089"/>
    </source>
</evidence>
<dbReference type="InterPro" id="IPR001841">
    <property type="entry name" value="Znf_RING"/>
</dbReference>
<organism evidence="8 9">
    <name type="scientific">Papaver nudicaule</name>
    <name type="common">Iceland poppy</name>
    <dbReference type="NCBI Taxonomy" id="74823"/>
    <lineage>
        <taxon>Eukaryota</taxon>
        <taxon>Viridiplantae</taxon>
        <taxon>Streptophyta</taxon>
        <taxon>Embryophyta</taxon>
        <taxon>Tracheophyta</taxon>
        <taxon>Spermatophyta</taxon>
        <taxon>Magnoliopsida</taxon>
        <taxon>Ranunculales</taxon>
        <taxon>Papaveraceae</taxon>
        <taxon>Papaveroideae</taxon>
        <taxon>Papaver</taxon>
    </lineage>
</organism>
<gene>
    <name evidence="8" type="ORF">MKW94_022833</name>
</gene>
<dbReference type="Pfam" id="PF12678">
    <property type="entry name" value="zf-rbx1"/>
    <property type="match status" value="1"/>
</dbReference>
<keyword evidence="9" id="KW-1185">Reference proteome</keyword>
<dbReference type="PROSITE" id="PS50089">
    <property type="entry name" value="ZF_RING_2"/>
    <property type="match status" value="1"/>
</dbReference>
<keyword evidence="5" id="KW-0862">Zinc</keyword>
<reference evidence="8" key="1">
    <citation type="submission" date="2022-03" db="EMBL/GenBank/DDBJ databases">
        <title>A functionally conserved STORR gene fusion in Papaver species that diverged 16.8 million years ago.</title>
        <authorList>
            <person name="Catania T."/>
        </authorList>
    </citation>
    <scope>NUCLEOTIDE SEQUENCE</scope>
    <source>
        <strain evidence="8">S-191538</strain>
    </source>
</reference>
<dbReference type="InterPro" id="IPR013083">
    <property type="entry name" value="Znf_RING/FYVE/PHD"/>
</dbReference>
<keyword evidence="2" id="KW-0479">Metal-binding</keyword>
<evidence type="ECO:0000256" key="6">
    <source>
        <dbReference type="PROSITE-ProRule" id="PRU00175"/>
    </source>
</evidence>
<evidence type="ECO:0000313" key="8">
    <source>
        <dbReference type="EMBL" id="MCL7042152.1"/>
    </source>
</evidence>
<evidence type="ECO:0000256" key="1">
    <source>
        <dbReference type="ARBA" id="ARBA00004906"/>
    </source>
</evidence>
<accession>A0AA41VJ07</accession>
<dbReference type="AlphaFoldDB" id="A0AA41VJ07"/>
<name>A0AA41VJ07_PAPNU</name>
<evidence type="ECO:0000256" key="5">
    <source>
        <dbReference type="ARBA" id="ARBA00022833"/>
    </source>
</evidence>
<keyword evidence="3 6" id="KW-0863">Zinc-finger</keyword>
<dbReference type="PANTHER" id="PTHR45969:SF33">
    <property type="entry name" value="RING ZINC FINGER PROTEIN-RELATED"/>
    <property type="match status" value="1"/>
</dbReference>
<evidence type="ECO:0000256" key="4">
    <source>
        <dbReference type="ARBA" id="ARBA00022786"/>
    </source>
</evidence>
<dbReference type="EMBL" id="JAJJMA010231988">
    <property type="protein sequence ID" value="MCL7042152.1"/>
    <property type="molecule type" value="Genomic_DNA"/>
</dbReference>
<evidence type="ECO:0000256" key="3">
    <source>
        <dbReference type="ARBA" id="ARBA00022771"/>
    </source>
</evidence>
<feature type="domain" description="RING-type" evidence="7">
    <location>
        <begin position="79"/>
        <end position="119"/>
    </location>
</feature>
<dbReference type="GO" id="GO:0008270">
    <property type="term" value="F:zinc ion binding"/>
    <property type="evidence" value="ECO:0007669"/>
    <property type="project" value="UniProtKB-KW"/>
</dbReference>
<proteinExistence type="predicted"/>
<dbReference type="Gene3D" id="3.30.40.10">
    <property type="entry name" value="Zinc/RING finger domain, C3HC4 (zinc finger)"/>
    <property type="match status" value="1"/>
</dbReference>
<evidence type="ECO:0000256" key="2">
    <source>
        <dbReference type="ARBA" id="ARBA00022723"/>
    </source>
</evidence>